<gene>
    <name evidence="4" type="ORF">LHA35_06665</name>
</gene>
<evidence type="ECO:0000259" key="3">
    <source>
        <dbReference type="PROSITE" id="PS51168"/>
    </source>
</evidence>
<keyword evidence="4" id="KW-0413">Isomerase</keyword>
<proteinExistence type="predicted"/>
<evidence type="ECO:0000256" key="2">
    <source>
        <dbReference type="SAM" id="MobiDB-lite"/>
    </source>
</evidence>
<dbReference type="Pfam" id="PF01817">
    <property type="entry name" value="CM_2"/>
    <property type="match status" value="1"/>
</dbReference>
<evidence type="ECO:0000313" key="5">
    <source>
        <dbReference type="Proteomes" id="UP001139311"/>
    </source>
</evidence>
<keyword evidence="5" id="KW-1185">Reference proteome</keyword>
<organism evidence="4 5">
    <name type="scientific">Roseicella aerolata</name>
    <dbReference type="NCBI Taxonomy" id="2883479"/>
    <lineage>
        <taxon>Bacteria</taxon>
        <taxon>Pseudomonadati</taxon>
        <taxon>Pseudomonadota</taxon>
        <taxon>Alphaproteobacteria</taxon>
        <taxon>Acetobacterales</taxon>
        <taxon>Roseomonadaceae</taxon>
        <taxon>Roseicella</taxon>
    </lineage>
</organism>
<dbReference type="Gene3D" id="1.20.59.10">
    <property type="entry name" value="Chorismate mutase"/>
    <property type="match status" value="1"/>
</dbReference>
<evidence type="ECO:0000256" key="1">
    <source>
        <dbReference type="ARBA" id="ARBA00012404"/>
    </source>
</evidence>
<sequence>MTAASDTDIAPAPPPEAAPQGSSADALGALRTEIDRLDDQIHDLVMRRAAVVAELANSRVKGGASPLRPGREAMILRRLLGRHAGALPGGAVVRLWREIFGASSAMQGGFTVALHARRPEEARLARDHFGGAIPIRPLPSAARALAAVAAGEAQVAVLPLPEEGEPDEQAWWTSLDAPRLQVAARLPFWAAKGESPPEALAVSLGAPDPSGADRSLLRIEMAEDRGRAQLVAALTAAGLPPRSLLLRRDGGVVRALAELDGVVAEGDPRLSALPVARALPLGFYAVPERGVLG</sequence>
<feature type="region of interest" description="Disordered" evidence="2">
    <location>
        <begin position="1"/>
        <end position="23"/>
    </location>
</feature>
<dbReference type="InterPro" id="IPR036263">
    <property type="entry name" value="Chorismate_II_sf"/>
</dbReference>
<dbReference type="Proteomes" id="UP001139311">
    <property type="component" value="Unassembled WGS sequence"/>
</dbReference>
<dbReference type="SUPFAM" id="SSF48600">
    <property type="entry name" value="Chorismate mutase II"/>
    <property type="match status" value="1"/>
</dbReference>
<comment type="caution">
    <text evidence="4">The sequence shown here is derived from an EMBL/GenBank/DDBJ whole genome shotgun (WGS) entry which is preliminary data.</text>
</comment>
<dbReference type="EMBL" id="JAJAQI010000007">
    <property type="protein sequence ID" value="MCB4821411.1"/>
    <property type="molecule type" value="Genomic_DNA"/>
</dbReference>
<feature type="domain" description="Chorismate mutase" evidence="3">
    <location>
        <begin position="21"/>
        <end position="111"/>
    </location>
</feature>
<dbReference type="AlphaFoldDB" id="A0A9X1L706"/>
<dbReference type="InterPro" id="IPR036979">
    <property type="entry name" value="CM_dom_sf"/>
</dbReference>
<dbReference type="RefSeq" id="WP_226606078.1">
    <property type="nucleotide sequence ID" value="NZ_JAJAQI010000007.1"/>
</dbReference>
<dbReference type="EC" id="5.4.99.5" evidence="1"/>
<dbReference type="InterPro" id="IPR002701">
    <property type="entry name" value="CM_II_prokaryot"/>
</dbReference>
<dbReference type="GO" id="GO:0046417">
    <property type="term" value="P:chorismate metabolic process"/>
    <property type="evidence" value="ECO:0007669"/>
    <property type="project" value="InterPro"/>
</dbReference>
<evidence type="ECO:0000313" key="4">
    <source>
        <dbReference type="EMBL" id="MCB4821411.1"/>
    </source>
</evidence>
<dbReference type="PROSITE" id="PS51168">
    <property type="entry name" value="CHORISMATE_MUT_2"/>
    <property type="match status" value="1"/>
</dbReference>
<name>A0A9X1L706_9PROT</name>
<dbReference type="SMART" id="SM00830">
    <property type="entry name" value="CM_2"/>
    <property type="match status" value="1"/>
</dbReference>
<dbReference type="GO" id="GO:0004106">
    <property type="term" value="F:chorismate mutase activity"/>
    <property type="evidence" value="ECO:0007669"/>
    <property type="project" value="UniProtKB-EC"/>
</dbReference>
<reference evidence="4" key="1">
    <citation type="submission" date="2021-10" db="EMBL/GenBank/DDBJ databases">
        <title>Roseicella aerolatum sp. nov., isolated from aerosols of e-waste dismantling site.</title>
        <authorList>
            <person name="Qin T."/>
        </authorList>
    </citation>
    <scope>NUCLEOTIDE SEQUENCE</scope>
    <source>
        <strain evidence="4">GB24</strain>
    </source>
</reference>
<accession>A0A9X1L706</accession>
<protein>
    <recommendedName>
        <fullName evidence="1">chorismate mutase</fullName>
        <ecNumber evidence="1">5.4.99.5</ecNumber>
    </recommendedName>
</protein>